<evidence type="ECO:0000256" key="9">
    <source>
        <dbReference type="ARBA" id="ARBA00022679"/>
    </source>
</evidence>
<evidence type="ECO:0000313" key="21">
    <source>
        <dbReference type="Proteomes" id="UP000030125"/>
    </source>
</evidence>
<evidence type="ECO:0000256" key="4">
    <source>
        <dbReference type="ARBA" id="ARBA00010561"/>
    </source>
</evidence>
<evidence type="ECO:0000256" key="1">
    <source>
        <dbReference type="ARBA" id="ARBA00001946"/>
    </source>
</evidence>
<dbReference type="RefSeq" id="WP_036850759.1">
    <property type="nucleotide sequence ID" value="NZ_JQJD01000010.1"/>
</dbReference>
<name>A0A0A2EU83_PORCN</name>
<feature type="transmembrane region" description="Helical" evidence="19">
    <location>
        <begin position="71"/>
        <end position="89"/>
    </location>
</feature>
<comment type="catalytic activity">
    <reaction evidence="17 19">
        <text>alpha-ribazole + adenosylcob(III)inamide-GDP = adenosylcob(III)alamin + GMP + H(+)</text>
        <dbReference type="Rhea" id="RHEA:16049"/>
        <dbReference type="ChEBI" id="CHEBI:10329"/>
        <dbReference type="ChEBI" id="CHEBI:15378"/>
        <dbReference type="ChEBI" id="CHEBI:18408"/>
        <dbReference type="ChEBI" id="CHEBI:58115"/>
        <dbReference type="ChEBI" id="CHEBI:60487"/>
        <dbReference type="EC" id="2.7.8.26"/>
    </reaction>
</comment>
<dbReference type="EC" id="2.7.8.26" evidence="5 19"/>
<feature type="transmembrane region" description="Helical" evidence="19">
    <location>
        <begin position="46"/>
        <end position="65"/>
    </location>
</feature>
<dbReference type="PANTHER" id="PTHR34148">
    <property type="entry name" value="ADENOSYLCOBINAMIDE-GDP RIBAZOLETRANSFERASE"/>
    <property type="match status" value="1"/>
</dbReference>
<evidence type="ECO:0000256" key="2">
    <source>
        <dbReference type="ARBA" id="ARBA00004651"/>
    </source>
</evidence>
<dbReference type="PANTHER" id="PTHR34148:SF1">
    <property type="entry name" value="ADENOSYLCOBINAMIDE-GDP RIBAZOLETRANSFERASE"/>
    <property type="match status" value="1"/>
</dbReference>
<dbReference type="GO" id="GO:0009236">
    <property type="term" value="P:cobalamin biosynthetic process"/>
    <property type="evidence" value="ECO:0007669"/>
    <property type="project" value="UniProtKB-UniRule"/>
</dbReference>
<evidence type="ECO:0000256" key="6">
    <source>
        <dbReference type="ARBA" id="ARBA00015850"/>
    </source>
</evidence>
<keyword evidence="12 19" id="KW-1133">Transmembrane helix</keyword>
<evidence type="ECO:0000256" key="7">
    <source>
        <dbReference type="ARBA" id="ARBA00022475"/>
    </source>
</evidence>
<comment type="cofactor">
    <cofactor evidence="1 19">
        <name>Mg(2+)</name>
        <dbReference type="ChEBI" id="CHEBI:18420"/>
    </cofactor>
</comment>
<evidence type="ECO:0000256" key="18">
    <source>
        <dbReference type="ARBA" id="ARBA00049504"/>
    </source>
</evidence>
<comment type="catalytic activity">
    <reaction evidence="18 19">
        <text>alpha-ribazole 5'-phosphate + adenosylcob(III)inamide-GDP = adenosylcob(III)alamin 5'-phosphate + GMP + H(+)</text>
        <dbReference type="Rhea" id="RHEA:23560"/>
        <dbReference type="ChEBI" id="CHEBI:15378"/>
        <dbReference type="ChEBI" id="CHEBI:57918"/>
        <dbReference type="ChEBI" id="CHEBI:58115"/>
        <dbReference type="ChEBI" id="CHEBI:60487"/>
        <dbReference type="ChEBI" id="CHEBI:60493"/>
        <dbReference type="EC" id="2.7.8.26"/>
    </reaction>
</comment>
<keyword evidence="13 19" id="KW-0472">Membrane</keyword>
<evidence type="ECO:0000256" key="12">
    <source>
        <dbReference type="ARBA" id="ARBA00022989"/>
    </source>
</evidence>
<dbReference type="NCBIfam" id="TIGR00317">
    <property type="entry name" value="cobS"/>
    <property type="match status" value="1"/>
</dbReference>
<evidence type="ECO:0000256" key="5">
    <source>
        <dbReference type="ARBA" id="ARBA00013200"/>
    </source>
</evidence>
<keyword evidence="9 19" id="KW-0808">Transferase</keyword>
<dbReference type="Proteomes" id="UP000030125">
    <property type="component" value="Unassembled WGS sequence"/>
</dbReference>
<dbReference type="STRING" id="36874.HQ34_05025"/>
<evidence type="ECO:0000256" key="14">
    <source>
        <dbReference type="ARBA" id="ARBA00025228"/>
    </source>
</evidence>
<comment type="subcellular location">
    <subcellularLocation>
        <location evidence="2 19">Cell membrane</location>
        <topology evidence="2 19">Multi-pass membrane protein</topology>
    </subcellularLocation>
</comment>
<dbReference type="Pfam" id="PF02654">
    <property type="entry name" value="CobS"/>
    <property type="match status" value="1"/>
</dbReference>
<comment type="caution">
    <text evidence="20">The sequence shown here is derived from an EMBL/GenBank/DDBJ whole genome shotgun (WGS) entry which is preliminary data.</text>
</comment>
<evidence type="ECO:0000256" key="19">
    <source>
        <dbReference type="HAMAP-Rule" id="MF_00719"/>
    </source>
</evidence>
<protein>
    <recommendedName>
        <fullName evidence="6 19">Adenosylcobinamide-GDP ribazoletransferase</fullName>
        <ecNumber evidence="5 19">2.7.8.26</ecNumber>
    </recommendedName>
    <alternativeName>
        <fullName evidence="16 19">Cobalamin synthase</fullName>
    </alternativeName>
    <alternativeName>
        <fullName evidence="15 19">Cobalamin-5'-phosphate synthase</fullName>
    </alternativeName>
</protein>
<evidence type="ECO:0000256" key="17">
    <source>
        <dbReference type="ARBA" id="ARBA00048623"/>
    </source>
</evidence>
<keyword evidence="7 19" id="KW-1003">Cell membrane</keyword>
<proteinExistence type="inferred from homology"/>
<sequence>MRKAPKYLLVGRNQLNLLRHAFLFYSRIPMGKVDYSDENLIKAFRYFPLVGIVVGGISALVYVLSDLVLPQYVSILFGIIAGVVMTGALHEDGLSDFFDAFGGAHDKEKALEIMKDSHIGAYGVLSLIMIFLTKYSLLLSIPSTYIPWIFIASGASARLMSIITSRLSTYARNENQRSKSLHLLIGIDNVTTAIATLFAIAPLALLPWQVSAVAVPIYTIILFVMKWYTERRIGGYTGDTLGALEQFCEVAFYLSASVTLGIFP</sequence>
<keyword evidence="11 19" id="KW-0460">Magnesium</keyword>
<evidence type="ECO:0000256" key="10">
    <source>
        <dbReference type="ARBA" id="ARBA00022692"/>
    </source>
</evidence>
<dbReference type="GO" id="GO:0051073">
    <property type="term" value="F:adenosylcobinamide-GDP ribazoletransferase activity"/>
    <property type="evidence" value="ECO:0007669"/>
    <property type="project" value="UniProtKB-UniRule"/>
</dbReference>
<dbReference type="eggNOG" id="COG0368">
    <property type="taxonomic scope" value="Bacteria"/>
</dbReference>
<feature type="transmembrane region" description="Helical" evidence="19">
    <location>
        <begin position="119"/>
        <end position="139"/>
    </location>
</feature>
<keyword evidence="8 19" id="KW-0169">Cobalamin biosynthesis</keyword>
<dbReference type="UniPathway" id="UPA00148">
    <property type="reaction ID" value="UER00238"/>
</dbReference>
<gene>
    <name evidence="19" type="primary">cobS</name>
    <name evidence="20" type="ORF">HQ35_02645</name>
</gene>
<dbReference type="GO" id="GO:0005886">
    <property type="term" value="C:plasma membrane"/>
    <property type="evidence" value="ECO:0007669"/>
    <property type="project" value="UniProtKB-SubCell"/>
</dbReference>
<evidence type="ECO:0000256" key="8">
    <source>
        <dbReference type="ARBA" id="ARBA00022573"/>
    </source>
</evidence>
<dbReference type="EMBL" id="JQJD01000010">
    <property type="protein sequence ID" value="KGN82473.1"/>
    <property type="molecule type" value="Genomic_DNA"/>
</dbReference>
<feature type="transmembrane region" description="Helical" evidence="19">
    <location>
        <begin position="181"/>
        <end position="200"/>
    </location>
</feature>
<keyword evidence="10 19" id="KW-0812">Transmembrane</keyword>
<accession>A0A0A2EU83</accession>
<evidence type="ECO:0000256" key="13">
    <source>
        <dbReference type="ARBA" id="ARBA00023136"/>
    </source>
</evidence>
<reference evidence="20 21" key="1">
    <citation type="submission" date="2014-08" db="EMBL/GenBank/DDBJ databases">
        <title>Porphyromonas cangingivalis strain:COT-109_OH1386 Genome sequencing.</title>
        <authorList>
            <person name="Wallis C."/>
            <person name="Deusch O."/>
            <person name="O'Flynn C."/>
            <person name="Davis I."/>
            <person name="Jospin G."/>
            <person name="Darling A.E."/>
            <person name="Coil D.A."/>
            <person name="Alexiev A."/>
            <person name="Horsfall A."/>
            <person name="Kirkwood N."/>
            <person name="Harris S."/>
            <person name="Eisen J.A."/>
        </authorList>
    </citation>
    <scope>NUCLEOTIDE SEQUENCE [LARGE SCALE GENOMIC DNA]</scope>
    <source>
        <strain evidence="21">COT-109 OH1386</strain>
    </source>
</reference>
<feature type="transmembrane region" description="Helical" evidence="19">
    <location>
        <begin position="206"/>
        <end position="225"/>
    </location>
</feature>
<comment type="pathway">
    <text evidence="3 19">Cofactor biosynthesis; adenosylcobalamin biosynthesis; adenosylcobalamin from cob(II)yrinate a,c-diamide: step 7/7.</text>
</comment>
<evidence type="ECO:0000256" key="15">
    <source>
        <dbReference type="ARBA" id="ARBA00032605"/>
    </source>
</evidence>
<evidence type="ECO:0000313" key="20">
    <source>
        <dbReference type="EMBL" id="KGN82473.1"/>
    </source>
</evidence>
<comment type="function">
    <text evidence="14 19">Joins adenosylcobinamide-GDP and alpha-ribazole to generate adenosylcobalamin (Ado-cobalamin). Also synthesizes adenosylcobalamin 5'-phosphate from adenosylcobinamide-GDP and alpha-ribazole 5'-phosphate.</text>
</comment>
<evidence type="ECO:0000256" key="11">
    <source>
        <dbReference type="ARBA" id="ARBA00022842"/>
    </source>
</evidence>
<dbReference type="InterPro" id="IPR003805">
    <property type="entry name" value="CobS"/>
</dbReference>
<dbReference type="OrthoDB" id="9794626at2"/>
<keyword evidence="21" id="KW-1185">Reference proteome</keyword>
<comment type="similarity">
    <text evidence="4 19">Belongs to the CobS family.</text>
</comment>
<dbReference type="HAMAP" id="MF_00719">
    <property type="entry name" value="CobS"/>
    <property type="match status" value="1"/>
</dbReference>
<evidence type="ECO:0000256" key="16">
    <source>
        <dbReference type="ARBA" id="ARBA00032853"/>
    </source>
</evidence>
<evidence type="ECO:0000256" key="3">
    <source>
        <dbReference type="ARBA" id="ARBA00004663"/>
    </source>
</evidence>
<dbReference type="GO" id="GO:0008818">
    <property type="term" value="F:cobalamin 5'-phosphate synthase activity"/>
    <property type="evidence" value="ECO:0007669"/>
    <property type="project" value="UniProtKB-UniRule"/>
</dbReference>
<organism evidence="20 21">
    <name type="scientific">Porphyromonas cangingivalis</name>
    <dbReference type="NCBI Taxonomy" id="36874"/>
    <lineage>
        <taxon>Bacteria</taxon>
        <taxon>Pseudomonadati</taxon>
        <taxon>Bacteroidota</taxon>
        <taxon>Bacteroidia</taxon>
        <taxon>Bacteroidales</taxon>
        <taxon>Porphyromonadaceae</taxon>
        <taxon>Porphyromonas</taxon>
    </lineage>
</organism>
<dbReference type="AlphaFoldDB" id="A0A0A2EU83"/>